<dbReference type="EMBL" id="BKCJ010577301">
    <property type="protein sequence ID" value="GFB21503.1"/>
    <property type="molecule type" value="Genomic_DNA"/>
</dbReference>
<dbReference type="Gene3D" id="3.40.30.10">
    <property type="entry name" value="Glutaredoxin"/>
    <property type="match status" value="1"/>
</dbReference>
<reference evidence="7" key="1">
    <citation type="journal article" date="2019" name="Sci. Rep.">
        <title>Draft genome of Tanacetum cinerariifolium, the natural source of mosquito coil.</title>
        <authorList>
            <person name="Yamashiro T."/>
            <person name="Shiraishi A."/>
            <person name="Satake H."/>
            <person name="Nakayama K."/>
        </authorList>
    </citation>
    <scope>NUCLEOTIDE SEQUENCE</scope>
</reference>
<dbReference type="Gene3D" id="3.90.70.10">
    <property type="entry name" value="Cysteine proteinases"/>
    <property type="match status" value="1"/>
</dbReference>
<dbReference type="InterPro" id="IPR025380">
    <property type="entry name" value="DUF4369"/>
</dbReference>
<feature type="chain" id="PRO_5025331931" description="Thioredoxin domain-containing protein" evidence="5">
    <location>
        <begin position="19"/>
        <end position="426"/>
    </location>
</feature>
<dbReference type="PANTHER" id="PTHR42852:SF6">
    <property type="entry name" value="THIOL:DISULFIDE INTERCHANGE PROTEIN DSBE"/>
    <property type="match status" value="1"/>
</dbReference>
<dbReference type="Pfam" id="PF03412">
    <property type="entry name" value="Peptidase_C39"/>
    <property type="match status" value="1"/>
</dbReference>
<keyword evidence="2" id="KW-0201">Cytochrome c-type biogenesis</keyword>
<dbReference type="InterPro" id="IPR005074">
    <property type="entry name" value="Peptidase_C39"/>
</dbReference>
<dbReference type="SUPFAM" id="SSF52833">
    <property type="entry name" value="Thioredoxin-like"/>
    <property type="match status" value="1"/>
</dbReference>
<organism evidence="7">
    <name type="scientific">Tanacetum cinerariifolium</name>
    <name type="common">Dalmatian daisy</name>
    <name type="synonym">Chrysanthemum cinerariifolium</name>
    <dbReference type="NCBI Taxonomy" id="118510"/>
    <lineage>
        <taxon>Eukaryota</taxon>
        <taxon>Viridiplantae</taxon>
        <taxon>Streptophyta</taxon>
        <taxon>Embryophyta</taxon>
        <taxon>Tracheophyta</taxon>
        <taxon>Spermatophyta</taxon>
        <taxon>Magnoliopsida</taxon>
        <taxon>eudicotyledons</taxon>
        <taxon>Gunneridae</taxon>
        <taxon>Pentapetalae</taxon>
        <taxon>asterids</taxon>
        <taxon>campanulids</taxon>
        <taxon>Asterales</taxon>
        <taxon>Asteraceae</taxon>
        <taxon>Asteroideae</taxon>
        <taxon>Anthemideae</taxon>
        <taxon>Anthemidinae</taxon>
        <taxon>Tanacetum</taxon>
    </lineage>
</organism>
<evidence type="ECO:0000256" key="5">
    <source>
        <dbReference type="SAM" id="SignalP"/>
    </source>
</evidence>
<dbReference type="GO" id="GO:0005524">
    <property type="term" value="F:ATP binding"/>
    <property type="evidence" value="ECO:0007669"/>
    <property type="project" value="InterPro"/>
</dbReference>
<dbReference type="GO" id="GO:0016491">
    <property type="term" value="F:oxidoreductase activity"/>
    <property type="evidence" value="ECO:0007669"/>
    <property type="project" value="InterPro"/>
</dbReference>
<feature type="non-terminal residue" evidence="7">
    <location>
        <position position="426"/>
    </location>
</feature>
<dbReference type="GO" id="GO:0006508">
    <property type="term" value="P:proteolysis"/>
    <property type="evidence" value="ECO:0007669"/>
    <property type="project" value="InterPro"/>
</dbReference>
<gene>
    <name evidence="7" type="ORF">Tci_693474</name>
</gene>
<protein>
    <recommendedName>
        <fullName evidence="6">Thioredoxin domain-containing protein</fullName>
    </recommendedName>
</protein>
<dbReference type="InterPro" id="IPR000866">
    <property type="entry name" value="AhpC/TSA"/>
</dbReference>
<evidence type="ECO:0000256" key="3">
    <source>
        <dbReference type="ARBA" id="ARBA00023157"/>
    </source>
</evidence>
<dbReference type="GO" id="GO:0016209">
    <property type="term" value="F:antioxidant activity"/>
    <property type="evidence" value="ECO:0007669"/>
    <property type="project" value="InterPro"/>
</dbReference>
<evidence type="ECO:0000256" key="1">
    <source>
        <dbReference type="ARBA" id="ARBA00004196"/>
    </source>
</evidence>
<feature type="domain" description="Thioredoxin" evidence="6">
    <location>
        <begin position="185"/>
        <end position="319"/>
    </location>
</feature>
<proteinExistence type="predicted"/>
<keyword evidence="3" id="KW-1015">Disulfide bond</keyword>
<dbReference type="AlphaFoldDB" id="A0A699L6B8"/>
<evidence type="ECO:0000256" key="4">
    <source>
        <dbReference type="ARBA" id="ARBA00023284"/>
    </source>
</evidence>
<dbReference type="GO" id="GO:0008233">
    <property type="term" value="F:peptidase activity"/>
    <property type="evidence" value="ECO:0007669"/>
    <property type="project" value="InterPro"/>
</dbReference>
<keyword evidence="5" id="KW-0732">Signal</keyword>
<dbReference type="GO" id="GO:0017004">
    <property type="term" value="P:cytochrome complex assembly"/>
    <property type="evidence" value="ECO:0007669"/>
    <property type="project" value="UniProtKB-KW"/>
</dbReference>
<dbReference type="InterPro" id="IPR050553">
    <property type="entry name" value="Thioredoxin_ResA/DsbE_sf"/>
</dbReference>
<keyword evidence="4" id="KW-0676">Redox-active center</keyword>
<evidence type="ECO:0000259" key="6">
    <source>
        <dbReference type="PROSITE" id="PS51352"/>
    </source>
</evidence>
<feature type="signal peptide" evidence="5">
    <location>
        <begin position="1"/>
        <end position="18"/>
    </location>
</feature>
<evidence type="ECO:0000256" key="2">
    <source>
        <dbReference type="ARBA" id="ARBA00022748"/>
    </source>
</evidence>
<accession>A0A699L6B8</accession>
<evidence type="ECO:0000313" key="7">
    <source>
        <dbReference type="EMBL" id="GFB21503.1"/>
    </source>
</evidence>
<comment type="caution">
    <text evidence="7">The sequence shown here is derived from an EMBL/GenBank/DDBJ whole genome shotgun (WGS) entry which is preliminary data.</text>
</comment>
<dbReference type="CDD" id="cd02966">
    <property type="entry name" value="TlpA_like_family"/>
    <property type="match status" value="1"/>
</dbReference>
<dbReference type="Pfam" id="PF14289">
    <property type="entry name" value="DUF4369"/>
    <property type="match status" value="1"/>
</dbReference>
<name>A0A699L6B8_TANCI</name>
<dbReference type="Pfam" id="PF00578">
    <property type="entry name" value="AhpC-TSA"/>
    <property type="match status" value="1"/>
</dbReference>
<dbReference type="InterPro" id="IPR013766">
    <property type="entry name" value="Thioredoxin_domain"/>
</dbReference>
<dbReference type="GO" id="GO:0016020">
    <property type="term" value="C:membrane"/>
    <property type="evidence" value="ECO:0007669"/>
    <property type="project" value="InterPro"/>
</dbReference>
<dbReference type="InterPro" id="IPR036249">
    <property type="entry name" value="Thioredoxin-like_sf"/>
</dbReference>
<dbReference type="PANTHER" id="PTHR42852">
    <property type="entry name" value="THIOL:DISULFIDE INTERCHANGE PROTEIN DSBE"/>
    <property type="match status" value="1"/>
</dbReference>
<sequence length="426" mass="48421">MKNLIAIFILLIPICCSAQQNNLFIEGYLTNIKSPAMIYLIRNQKLADSAQVRKGCFEFKERFSEKEKIVLVLARSKKDKIFNQFSSLVDKLDVYVMPGVVKINTTDSLLNAKISGSHLAEENYVLQKKVKYLVRKEKSIEQAFTRKIDWSKDTAFQRIMSRQRRLLHEEYAKRFREWLLRKKKISVGQEAPNFVLCTSKGDSLSLRSFRGRYVLVEFWASWCSPCRKEFPELIKSYYRFKENKFDIIGVSLDKDKGAWLKSLQYEQLPWVQVSDLRGMNDGVALRYCIDSIPQNYLVNPTGGRLAPDDSSGKCDSGVVKCCDGSGWCGGSSPDTGLACPSGYVKHDQMDCGPTCLRMVAKHYGRHFSAQSLRERAEIGKEGVSLLGIADAAEAIGFRSLGVQLSFEKLADEAQLPCIVHWQQNHF</sequence>
<dbReference type="PROSITE" id="PS51352">
    <property type="entry name" value="THIOREDOXIN_2"/>
    <property type="match status" value="1"/>
</dbReference>
<comment type="subcellular location">
    <subcellularLocation>
        <location evidence="1">Cell envelope</location>
    </subcellularLocation>
</comment>